<dbReference type="Gene3D" id="3.90.550.10">
    <property type="entry name" value="Spore Coat Polysaccharide Biosynthesis Protein SpsA, Chain A"/>
    <property type="match status" value="1"/>
</dbReference>
<dbReference type="InterPro" id="IPR001173">
    <property type="entry name" value="Glyco_trans_2-like"/>
</dbReference>
<organism evidence="3 4">
    <name type="scientific">Bifidobacterium callitrichos</name>
    <dbReference type="NCBI Taxonomy" id="762209"/>
    <lineage>
        <taxon>Bacteria</taxon>
        <taxon>Bacillati</taxon>
        <taxon>Actinomycetota</taxon>
        <taxon>Actinomycetes</taxon>
        <taxon>Bifidobacteriales</taxon>
        <taxon>Bifidobacteriaceae</taxon>
        <taxon>Bifidobacterium</taxon>
    </lineage>
</organism>
<evidence type="ECO:0000256" key="1">
    <source>
        <dbReference type="SAM" id="MobiDB-lite"/>
    </source>
</evidence>
<evidence type="ECO:0000313" key="4">
    <source>
        <dbReference type="Proteomes" id="UP000240228"/>
    </source>
</evidence>
<dbReference type="SUPFAM" id="SSF53448">
    <property type="entry name" value="Nucleotide-diphospho-sugar transferases"/>
    <property type="match status" value="1"/>
</dbReference>
<name>A0A2T3G8I1_9BIFI</name>
<dbReference type="InterPro" id="IPR050834">
    <property type="entry name" value="Glycosyltransf_2"/>
</dbReference>
<reference evidence="4" key="1">
    <citation type="submission" date="2017-09" db="EMBL/GenBank/DDBJ databases">
        <authorList>
            <person name="Sela D.A."/>
            <person name="Albert K."/>
        </authorList>
    </citation>
    <scope>NUCLEOTIDE SEQUENCE [LARGE SCALE GENOMIC DNA]</scope>
    <source>
        <strain evidence="4">UMA51805</strain>
    </source>
</reference>
<comment type="caution">
    <text evidence="3">The sequence shown here is derived from an EMBL/GenBank/DDBJ whole genome shotgun (WGS) entry which is preliminary data.</text>
</comment>
<evidence type="ECO:0000259" key="2">
    <source>
        <dbReference type="Pfam" id="PF00535"/>
    </source>
</evidence>
<accession>A0A2T3G8I1</accession>
<dbReference type="Pfam" id="PF00535">
    <property type="entry name" value="Glycos_transf_2"/>
    <property type="match status" value="1"/>
</dbReference>
<reference evidence="3 4" key="2">
    <citation type="submission" date="2018-03" db="EMBL/GenBank/DDBJ databases">
        <title>The comparative genomics of Bifidobacterium callitrichos reflects dietary carbohydrate utilization within the common marmoset gut.</title>
        <authorList>
            <person name="Rani A."/>
        </authorList>
    </citation>
    <scope>NUCLEOTIDE SEQUENCE [LARGE SCALE GENOMIC DNA]</scope>
    <source>
        <strain evidence="3 4">UMA51805</strain>
    </source>
</reference>
<dbReference type="AlphaFoldDB" id="A0A2T3G8I1"/>
<feature type="region of interest" description="Disordered" evidence="1">
    <location>
        <begin position="15"/>
        <end position="36"/>
    </location>
</feature>
<dbReference type="Proteomes" id="UP000240228">
    <property type="component" value="Unassembled WGS sequence"/>
</dbReference>
<dbReference type="PANTHER" id="PTHR43685">
    <property type="entry name" value="GLYCOSYLTRANSFERASE"/>
    <property type="match status" value="1"/>
</dbReference>
<keyword evidence="4" id="KW-1185">Reference proteome</keyword>
<protein>
    <recommendedName>
        <fullName evidence="2">Glycosyltransferase 2-like domain-containing protein</fullName>
    </recommendedName>
</protein>
<dbReference type="PANTHER" id="PTHR43685:SF2">
    <property type="entry name" value="GLYCOSYLTRANSFERASE 2-LIKE DOMAIN-CONTAINING PROTEIN"/>
    <property type="match status" value="1"/>
</dbReference>
<sequence>MSAVVGMKSILSAKSEPLMNRQSSTPDGTAASRSASISTPISIRPTAITKSLGNQNQRGCMPVFSVIIPAYNNSRYLPECVHSITGQSFGDLEVVIVDDASTDDTYAVMQDLAKEDPRVKVLRHAANAGTLAARRTGVQVSRGTYVLLVDQDDTLEVNTLTDLHEYAAAHPSDIYHYGVRVEAATESAREAAQGMTSFLTPKPRALHGDEILTTQFAQHDGFDWHVHHKMFRGDLARRAYSMAANTRLLLSDDLYMCFIIDSLARTYEAIPDSPWYVYHLGRGETLGSQLTVKAFSTLAERDAKALKLIRDFVNEHRRDISRDDWVARVTNVRDRLIEHTMNEWQDNLPEADKVEGLEAALRCWPPDAVCGELYRYVRDYAYAFLVAENRDSEMAQKNKTNALRYLQMVENIEAMGTIDERNEHYLELRSVARRHLIDSGLIAITSRTSNKGQSGLLQKLTRRIKQILPKM</sequence>
<dbReference type="CDD" id="cd00761">
    <property type="entry name" value="Glyco_tranf_GTA_type"/>
    <property type="match status" value="1"/>
</dbReference>
<feature type="domain" description="Glycosyltransferase 2-like" evidence="2">
    <location>
        <begin position="65"/>
        <end position="195"/>
    </location>
</feature>
<evidence type="ECO:0000313" key="3">
    <source>
        <dbReference type="EMBL" id="PST45796.1"/>
    </source>
</evidence>
<dbReference type="InterPro" id="IPR029044">
    <property type="entry name" value="Nucleotide-diphossugar_trans"/>
</dbReference>
<feature type="compositionally biased region" description="Polar residues" evidence="1">
    <location>
        <begin position="20"/>
        <end position="36"/>
    </location>
</feature>
<dbReference type="EMBL" id="NWTX01000019">
    <property type="protein sequence ID" value="PST45796.1"/>
    <property type="molecule type" value="Genomic_DNA"/>
</dbReference>
<proteinExistence type="predicted"/>
<gene>
    <name evidence="3" type="ORF">CPA40_09295</name>
</gene>